<sequence length="281" mass="31506">MDPLKATLAAGFGAAVIGGGWGLSDYLISVRYTTIKESGTDAYSAETIGGRYKDQFVDPLLASNEKWWNWVYENVFKVDQKESKITISSEFLKVEEGFLKGTSSEKTKHLNQVCYTALLKKEVEVINSDYVKNIWRYCSSDSALFSEKGNEPTAKTLSDETTTSNTYENKFGGITNNKSKLVADIEGNKGWWDWVYENVFKPFKEKSSDQLNSHFGSVEKGYGNTNDDATKALNKVCETAYKKDKTDFSNETTTGNEDKNKLKKNVEMFCVKGQDKSLSIA</sequence>
<dbReference type="Proteomes" id="UP000324831">
    <property type="component" value="Unassembled WGS sequence"/>
</dbReference>
<gene>
    <name evidence="1" type="ORF">MHSWG343_08210</name>
</gene>
<dbReference type="EMBL" id="BIMN01000004">
    <property type="protein sequence ID" value="GCE63814.1"/>
    <property type="molecule type" value="Genomic_DNA"/>
</dbReference>
<protein>
    <submittedName>
        <fullName evidence="1">Uncharacterized protein</fullName>
    </submittedName>
</protein>
<organism evidence="1 2">
    <name type="scientific">Candidatus Mycoplasma haematohominis</name>
    <dbReference type="NCBI Taxonomy" id="1494318"/>
    <lineage>
        <taxon>Bacteria</taxon>
        <taxon>Bacillati</taxon>
        <taxon>Mycoplasmatota</taxon>
        <taxon>Mollicutes</taxon>
        <taxon>Mycoplasmataceae</taxon>
        <taxon>Mycoplasma</taxon>
    </lineage>
</organism>
<evidence type="ECO:0000313" key="2">
    <source>
        <dbReference type="Proteomes" id="UP000324831"/>
    </source>
</evidence>
<comment type="caution">
    <text evidence="1">The sequence shown here is derived from an EMBL/GenBank/DDBJ whole genome shotgun (WGS) entry which is preliminary data.</text>
</comment>
<reference evidence="1 2" key="1">
    <citation type="submission" date="2019-01" db="EMBL/GenBank/DDBJ databases">
        <title>Draft genome sequences of Candidatus Mycoplasma haemohominis SWG34-3 identified from a patient with pyrexia, anemia and liver dysfunction.</title>
        <authorList>
            <person name="Sekizuka T."/>
            <person name="Hattori N."/>
            <person name="Katano H."/>
            <person name="Takuma T."/>
            <person name="Ito T."/>
            <person name="Arai N."/>
            <person name="Yanai R."/>
            <person name="Ishii S."/>
            <person name="Miura Y."/>
            <person name="Tokunaga T."/>
            <person name="Watanabe H."/>
            <person name="Nomura N."/>
            <person name="Eguchi J."/>
            <person name="Arai T."/>
            <person name="Hasegawa H."/>
            <person name="Nakamaki T."/>
            <person name="Wakita T."/>
            <person name="Niki Y."/>
            <person name="Kuroda M."/>
        </authorList>
    </citation>
    <scope>NUCLEOTIDE SEQUENCE [LARGE SCALE GENOMIC DNA]</scope>
    <source>
        <strain evidence="1">SWG34-3</strain>
    </source>
</reference>
<name>A0A478FRW4_9MOLU</name>
<proteinExistence type="predicted"/>
<dbReference type="AlphaFoldDB" id="A0A478FRW4"/>
<evidence type="ECO:0000313" key="1">
    <source>
        <dbReference type="EMBL" id="GCE63814.1"/>
    </source>
</evidence>
<accession>A0A478FRW4</accession>